<reference evidence="3 4" key="1">
    <citation type="submission" date="2016-10" db="EMBL/GenBank/DDBJ databases">
        <authorList>
            <person name="de Groot N.N."/>
        </authorList>
    </citation>
    <scope>NUCLEOTIDE SEQUENCE [LARGE SCALE GENOMIC DNA]</scope>
    <source>
        <strain evidence="3 4">DSM 22489</strain>
    </source>
</reference>
<proteinExistence type="predicted"/>
<name>A0A1H5Z7Q1_9BACT</name>
<dbReference type="InterPro" id="IPR001296">
    <property type="entry name" value="Glyco_trans_1"/>
</dbReference>
<keyword evidence="4" id="KW-1185">Reference proteome</keyword>
<feature type="domain" description="Glycosyltransferase subfamily 4-like N-terminal" evidence="2">
    <location>
        <begin position="16"/>
        <end position="174"/>
    </location>
</feature>
<dbReference type="RefSeq" id="WP_103933396.1">
    <property type="nucleotide sequence ID" value="NZ_FNVA01000004.1"/>
</dbReference>
<dbReference type="EMBL" id="FNVA01000004">
    <property type="protein sequence ID" value="SEG32070.1"/>
    <property type="molecule type" value="Genomic_DNA"/>
</dbReference>
<protein>
    <submittedName>
        <fullName evidence="3">Glycosyltransferase involved in cell wall bisynthesis</fullName>
    </submittedName>
</protein>
<dbReference type="OrthoDB" id="9795068at2"/>
<evidence type="ECO:0000259" key="1">
    <source>
        <dbReference type="Pfam" id="PF00534"/>
    </source>
</evidence>
<dbReference type="AlphaFoldDB" id="A0A1H5Z7Q1"/>
<dbReference type="Gene3D" id="3.40.50.2000">
    <property type="entry name" value="Glycogen Phosphorylase B"/>
    <property type="match status" value="2"/>
</dbReference>
<organism evidence="3 4">
    <name type="scientific">Bryocella elongata</name>
    <dbReference type="NCBI Taxonomy" id="863522"/>
    <lineage>
        <taxon>Bacteria</taxon>
        <taxon>Pseudomonadati</taxon>
        <taxon>Acidobacteriota</taxon>
        <taxon>Terriglobia</taxon>
        <taxon>Terriglobales</taxon>
        <taxon>Acidobacteriaceae</taxon>
        <taxon>Bryocella</taxon>
    </lineage>
</organism>
<dbReference type="InterPro" id="IPR050194">
    <property type="entry name" value="Glycosyltransferase_grp1"/>
</dbReference>
<accession>A0A1H5Z7Q1</accession>
<dbReference type="InterPro" id="IPR028098">
    <property type="entry name" value="Glyco_trans_4-like_N"/>
</dbReference>
<dbReference type="Pfam" id="PF00534">
    <property type="entry name" value="Glycos_transf_1"/>
    <property type="match status" value="1"/>
</dbReference>
<keyword evidence="3" id="KW-0808">Transferase</keyword>
<dbReference type="PANTHER" id="PTHR45947">
    <property type="entry name" value="SULFOQUINOVOSYL TRANSFERASE SQD2"/>
    <property type="match status" value="1"/>
</dbReference>
<gene>
    <name evidence="3" type="ORF">SAMN05421819_2494</name>
</gene>
<dbReference type="Pfam" id="PF13579">
    <property type="entry name" value="Glyco_trans_4_4"/>
    <property type="match status" value="1"/>
</dbReference>
<dbReference type="Proteomes" id="UP000236728">
    <property type="component" value="Unassembled WGS sequence"/>
</dbReference>
<dbReference type="SUPFAM" id="SSF53756">
    <property type="entry name" value="UDP-Glycosyltransferase/glycogen phosphorylase"/>
    <property type="match status" value="1"/>
</dbReference>
<evidence type="ECO:0000313" key="4">
    <source>
        <dbReference type="Proteomes" id="UP000236728"/>
    </source>
</evidence>
<evidence type="ECO:0000313" key="3">
    <source>
        <dbReference type="EMBL" id="SEG32070.1"/>
    </source>
</evidence>
<sequence>MQRILHLIGTVDPAAGGPTEVIRMLVKHAPPDFESEVATIDDPFASFLHEMPCTVHALGSARKQWYVPALRDWLIVHRDRYDGVIVHGLWEYTGVAARIALHGKVPYAVFPHGMLDPYFRRAHPVKHLKKCLYWLTEEYWTLRRAHRVLFTATAERDLALLTFTPSRWRSAVTPIGCESPPPYTQEQGDAFAAAVPGVAGHRFLLFLGRIDPKKGCDLLLDAFTAPEGAAANDPDLHLVMAGPDSNGWSQQLRQRLVTSPFADRVHWPGMLRGDAKYGALASCEAFVLTSHQENFGVAVAEAMAASRPVLLTFPVNIAQEIADAGGALVEADTPRGVSTLLQRWISLPSDERVQMGVKARKMFEERFDMPRNAQAILRVFQHEAEVPSGSPVEGTS</sequence>
<feature type="domain" description="Glycosyl transferase family 1" evidence="1">
    <location>
        <begin position="201"/>
        <end position="362"/>
    </location>
</feature>
<dbReference type="PANTHER" id="PTHR45947:SF3">
    <property type="entry name" value="SULFOQUINOVOSYL TRANSFERASE SQD2"/>
    <property type="match status" value="1"/>
</dbReference>
<dbReference type="GO" id="GO:0016757">
    <property type="term" value="F:glycosyltransferase activity"/>
    <property type="evidence" value="ECO:0007669"/>
    <property type="project" value="InterPro"/>
</dbReference>
<evidence type="ECO:0000259" key="2">
    <source>
        <dbReference type="Pfam" id="PF13579"/>
    </source>
</evidence>